<dbReference type="GO" id="GO:0032451">
    <property type="term" value="F:demethylase activity"/>
    <property type="evidence" value="ECO:0007669"/>
    <property type="project" value="TreeGrafter"/>
</dbReference>
<dbReference type="Pfam" id="PF13532">
    <property type="entry name" value="2OG-FeII_Oxy_2"/>
    <property type="match status" value="1"/>
</dbReference>
<keyword evidence="2" id="KW-0223">Dioxygenase</keyword>
<organism evidence="2 3">
    <name type="scientific">Sphingomonas sinipercae</name>
    <dbReference type="NCBI Taxonomy" id="2714944"/>
    <lineage>
        <taxon>Bacteria</taxon>
        <taxon>Pseudomonadati</taxon>
        <taxon>Pseudomonadota</taxon>
        <taxon>Alphaproteobacteria</taxon>
        <taxon>Sphingomonadales</taxon>
        <taxon>Sphingomonadaceae</taxon>
        <taxon>Sphingomonas</taxon>
    </lineage>
</organism>
<evidence type="ECO:0000313" key="3">
    <source>
        <dbReference type="Proteomes" id="UP000502502"/>
    </source>
</evidence>
<dbReference type="PANTHER" id="PTHR12463:SF1">
    <property type="entry name" value="2-OXOGLUTARATE AND FE-DEPENDENT OXYGENASE FAMILY PROTEIN"/>
    <property type="match status" value="1"/>
</dbReference>
<proteinExistence type="predicted"/>
<dbReference type="Gene3D" id="2.60.120.590">
    <property type="entry name" value="Alpha-ketoglutarate-dependent dioxygenase AlkB-like"/>
    <property type="match status" value="1"/>
</dbReference>
<dbReference type="InterPro" id="IPR037151">
    <property type="entry name" value="AlkB-like_sf"/>
</dbReference>
<dbReference type="RefSeq" id="WP_166091864.1">
    <property type="nucleotide sequence ID" value="NZ_CP049871.1"/>
</dbReference>
<dbReference type="GO" id="GO:0051213">
    <property type="term" value="F:dioxygenase activity"/>
    <property type="evidence" value="ECO:0007669"/>
    <property type="project" value="UniProtKB-KW"/>
</dbReference>
<dbReference type="AlphaFoldDB" id="A0A6G7ZKG4"/>
<keyword evidence="2" id="KW-0560">Oxidoreductase</keyword>
<dbReference type="EMBL" id="CP049871">
    <property type="protein sequence ID" value="QIL01400.1"/>
    <property type="molecule type" value="Genomic_DNA"/>
</dbReference>
<dbReference type="PROSITE" id="PS51471">
    <property type="entry name" value="FE2OG_OXY"/>
    <property type="match status" value="1"/>
</dbReference>
<sequence length="194" mass="21586">MTGDLFGGDLLPGLRYQPAVLDEEQERAILAQLEAVELAPFRFQGWLGKRKTHTFGWRYDFEDSSFAPSEPLPAWLQPLQRAAADLAGVAADAFVHALIARYDPGAGIGWHRDRPVFDTVVGFSFGAPAVLRFRRRKPDGFDRVSLKVEPRSVYLLTGTARHEWEHSIAPGAALRFSITLRTLSDLGRRKAAAN</sequence>
<dbReference type="PANTHER" id="PTHR12463">
    <property type="entry name" value="OXYGENASE-RELATED"/>
    <property type="match status" value="1"/>
</dbReference>
<dbReference type="Proteomes" id="UP000502502">
    <property type="component" value="Chromosome"/>
</dbReference>
<reference evidence="2 3" key="1">
    <citation type="submission" date="2020-03" db="EMBL/GenBank/DDBJ databases">
        <title>Sphingomonas sp. nov., isolated from fish.</title>
        <authorList>
            <person name="Hyun D.-W."/>
            <person name="Bae J.-W."/>
        </authorList>
    </citation>
    <scope>NUCLEOTIDE SEQUENCE [LARGE SCALE GENOMIC DNA]</scope>
    <source>
        <strain evidence="2 3">HDW15C</strain>
    </source>
</reference>
<dbReference type="SUPFAM" id="SSF51197">
    <property type="entry name" value="Clavaminate synthase-like"/>
    <property type="match status" value="1"/>
</dbReference>
<dbReference type="InterPro" id="IPR032857">
    <property type="entry name" value="ALKBH4"/>
</dbReference>
<gene>
    <name evidence="2" type="ORF">G7078_00375</name>
</gene>
<dbReference type="InterPro" id="IPR027450">
    <property type="entry name" value="AlkB-like"/>
</dbReference>
<evidence type="ECO:0000259" key="1">
    <source>
        <dbReference type="PROSITE" id="PS51471"/>
    </source>
</evidence>
<dbReference type="KEGG" id="ssin:G7078_00375"/>
<name>A0A6G7ZKG4_9SPHN</name>
<dbReference type="InterPro" id="IPR005123">
    <property type="entry name" value="Oxoglu/Fe-dep_dioxygenase_dom"/>
</dbReference>
<protein>
    <submittedName>
        <fullName evidence="2">Alpha-ketoglutarate-dependent dioxygenase AlkB</fullName>
    </submittedName>
</protein>
<feature type="domain" description="Fe2OG dioxygenase" evidence="1">
    <location>
        <begin position="93"/>
        <end position="184"/>
    </location>
</feature>
<dbReference type="GO" id="GO:0070988">
    <property type="term" value="P:demethylation"/>
    <property type="evidence" value="ECO:0007669"/>
    <property type="project" value="InterPro"/>
</dbReference>
<evidence type="ECO:0000313" key="2">
    <source>
        <dbReference type="EMBL" id="QIL01400.1"/>
    </source>
</evidence>
<keyword evidence="3" id="KW-1185">Reference proteome</keyword>
<accession>A0A6G7ZKG4</accession>